<accession>A0ABU8BBQ7</accession>
<dbReference type="PANTHER" id="PTHR11709:SF2">
    <property type="entry name" value="MULTICOPPER OXIDASE LPR1"/>
    <property type="match status" value="1"/>
</dbReference>
<dbReference type="Pfam" id="PF00394">
    <property type="entry name" value="Cu-oxidase"/>
    <property type="match status" value="1"/>
</dbReference>
<evidence type="ECO:0000259" key="1">
    <source>
        <dbReference type="Pfam" id="PF00394"/>
    </source>
</evidence>
<dbReference type="InterPro" id="IPR001117">
    <property type="entry name" value="Cu-oxidase_2nd"/>
</dbReference>
<sequence>MVRIGPMASPEFPLDRRELMAGLGAAALVPMLPVSGRAQQGSLHDRPSLALQAKPDSLALRPGSAATPIWSLQGPELTFKRGDTLAVDFGNELPVPAVLNWRGIDGASATEPLTGRAPLATGGKDAAQLLLRHAGTFLCESGLLGDGQTHPSRPRPLIVRETEPVAVDRDEVLLIEDWRVRSDGTAMAPGTDPGDIVPVHTINGRTSLDLSARINERVRIRIIRGCQRSVIALKLEGLEVRVMAVDGQPSEPFQARNGAVVLAPGRRIDAFVDVTAAAGSETPILLHDGKEARPIGKIRVAGEPPIRPAPLPPAPPLPSNGLPERLDLKNATRVELPLGGPTRDWVTPANFAASAPAAFRTKTGRVVVLALTNRAATATVFHLHGHHFRLLDRLDDGWKPFWLDTLAIEPGQTQRIAFLAEHAGRYLIESVATDWAAPRLVRWYSVE</sequence>
<dbReference type="Proteomes" id="UP001364224">
    <property type="component" value="Unassembled WGS sequence"/>
</dbReference>
<dbReference type="PANTHER" id="PTHR11709">
    <property type="entry name" value="MULTI-COPPER OXIDASE"/>
    <property type="match status" value="1"/>
</dbReference>
<dbReference type="RefSeq" id="WP_334481190.1">
    <property type="nucleotide sequence ID" value="NZ_JAZHRV010000001.1"/>
</dbReference>
<feature type="domain" description="Plastocyanin-like" evidence="1">
    <location>
        <begin position="172"/>
        <end position="276"/>
    </location>
</feature>
<reference evidence="3 4" key="1">
    <citation type="submission" date="2024-02" db="EMBL/GenBank/DDBJ databases">
        <title>Adaptive strategies in a cosmopolitan and abundant soil bacterium.</title>
        <authorList>
            <person name="Carini P."/>
        </authorList>
    </citation>
    <scope>NUCLEOTIDE SEQUENCE [LARGE SCALE GENOMIC DNA]</scope>
    <source>
        <strain evidence="3 4">AZCC 1608</strain>
    </source>
</reference>
<name>A0ABU8BBQ7_9BRAD</name>
<dbReference type="Gene3D" id="2.60.40.420">
    <property type="entry name" value="Cupredoxins - blue copper proteins"/>
    <property type="match status" value="2"/>
</dbReference>
<dbReference type="InterPro" id="IPR008972">
    <property type="entry name" value="Cupredoxin"/>
</dbReference>
<dbReference type="Pfam" id="PF07731">
    <property type="entry name" value="Cu-oxidase_2"/>
    <property type="match status" value="1"/>
</dbReference>
<proteinExistence type="predicted"/>
<evidence type="ECO:0000313" key="3">
    <source>
        <dbReference type="EMBL" id="MEH2555977.1"/>
    </source>
</evidence>
<protein>
    <submittedName>
        <fullName evidence="3">FtsP/CotA-like multicopper oxidase with cupredoxin domain</fullName>
    </submittedName>
</protein>
<gene>
    <name evidence="3" type="ORF">V1286_003506</name>
</gene>
<dbReference type="SUPFAM" id="SSF49503">
    <property type="entry name" value="Cupredoxins"/>
    <property type="match status" value="2"/>
</dbReference>
<dbReference type="InterPro" id="IPR045087">
    <property type="entry name" value="Cu-oxidase_fam"/>
</dbReference>
<comment type="caution">
    <text evidence="3">The sequence shown here is derived from an EMBL/GenBank/DDBJ whole genome shotgun (WGS) entry which is preliminary data.</text>
</comment>
<keyword evidence="4" id="KW-1185">Reference proteome</keyword>
<feature type="domain" description="Plastocyanin-like" evidence="2">
    <location>
        <begin position="345"/>
        <end position="437"/>
    </location>
</feature>
<dbReference type="EMBL" id="JAZHRV010000001">
    <property type="protein sequence ID" value="MEH2555977.1"/>
    <property type="molecule type" value="Genomic_DNA"/>
</dbReference>
<evidence type="ECO:0000259" key="2">
    <source>
        <dbReference type="Pfam" id="PF07731"/>
    </source>
</evidence>
<organism evidence="3 4">
    <name type="scientific">Bradyrhizobium algeriense</name>
    <dbReference type="NCBI Taxonomy" id="634784"/>
    <lineage>
        <taxon>Bacteria</taxon>
        <taxon>Pseudomonadati</taxon>
        <taxon>Pseudomonadota</taxon>
        <taxon>Alphaproteobacteria</taxon>
        <taxon>Hyphomicrobiales</taxon>
        <taxon>Nitrobacteraceae</taxon>
        <taxon>Bradyrhizobium</taxon>
    </lineage>
</organism>
<evidence type="ECO:0000313" key="4">
    <source>
        <dbReference type="Proteomes" id="UP001364224"/>
    </source>
</evidence>
<dbReference type="InterPro" id="IPR011706">
    <property type="entry name" value="Cu-oxidase_C"/>
</dbReference>
<dbReference type="CDD" id="cd13885">
    <property type="entry name" value="CuRO_2_CumA_like"/>
    <property type="match status" value="1"/>
</dbReference>